<reference evidence="2 3" key="1">
    <citation type="submission" date="2020-08" db="EMBL/GenBank/DDBJ databases">
        <title>Bridging the membrane lipid divide: bacteria of the FCB group superphylum have the potential to synthesize archaeal ether lipids.</title>
        <authorList>
            <person name="Villanueva L."/>
            <person name="Von Meijenfeldt F.A.B."/>
            <person name="Westbye A.B."/>
            <person name="Yadav S."/>
            <person name="Hopmans E.C."/>
            <person name="Dutilh B.E."/>
            <person name="Sinninghe Damste J.S."/>
        </authorList>
    </citation>
    <scope>NUCLEOTIDE SEQUENCE [LARGE SCALE GENOMIC DNA]</scope>
    <source>
        <strain evidence="2">NIOZ-UU30</strain>
    </source>
</reference>
<evidence type="ECO:0000313" key="3">
    <source>
        <dbReference type="Proteomes" id="UP000603434"/>
    </source>
</evidence>
<sequence>MDDLDKYIEKRKKLSPKFAKDFDSGYQQFKIGVLLKQARIEAGFTQEQVADKLRTKKSAISRIENHAEDIRLSTLINYAQAIGKNLHLEITG</sequence>
<name>A0A8J6NUM5_9BACT</name>
<dbReference type="SMART" id="SM00530">
    <property type="entry name" value="HTH_XRE"/>
    <property type="match status" value="1"/>
</dbReference>
<dbReference type="InterPro" id="IPR001387">
    <property type="entry name" value="Cro/C1-type_HTH"/>
</dbReference>
<dbReference type="AlphaFoldDB" id="A0A8J6NUM5"/>
<protein>
    <submittedName>
        <fullName evidence="2">Helix-turn-helix transcriptional regulator</fullName>
    </submittedName>
</protein>
<dbReference type="SUPFAM" id="SSF47413">
    <property type="entry name" value="lambda repressor-like DNA-binding domains"/>
    <property type="match status" value="1"/>
</dbReference>
<dbReference type="GO" id="GO:0003677">
    <property type="term" value="F:DNA binding"/>
    <property type="evidence" value="ECO:0007669"/>
    <property type="project" value="InterPro"/>
</dbReference>
<dbReference type="Pfam" id="PF01381">
    <property type="entry name" value="HTH_3"/>
    <property type="match status" value="1"/>
</dbReference>
<dbReference type="Proteomes" id="UP000603434">
    <property type="component" value="Unassembled WGS sequence"/>
</dbReference>
<dbReference type="InterPro" id="IPR010982">
    <property type="entry name" value="Lambda_DNA-bd_dom_sf"/>
</dbReference>
<comment type="caution">
    <text evidence="2">The sequence shown here is derived from an EMBL/GenBank/DDBJ whole genome shotgun (WGS) entry which is preliminary data.</text>
</comment>
<gene>
    <name evidence="2" type="ORF">H8E23_03920</name>
</gene>
<dbReference type="EMBL" id="JACNJH010000094">
    <property type="protein sequence ID" value="MBC8360526.1"/>
    <property type="molecule type" value="Genomic_DNA"/>
</dbReference>
<accession>A0A8J6NUM5</accession>
<organism evidence="2 3">
    <name type="scientific">Candidatus Desulfatibia profunda</name>
    <dbReference type="NCBI Taxonomy" id="2841695"/>
    <lineage>
        <taxon>Bacteria</taxon>
        <taxon>Pseudomonadati</taxon>
        <taxon>Thermodesulfobacteriota</taxon>
        <taxon>Desulfobacteria</taxon>
        <taxon>Desulfobacterales</taxon>
        <taxon>Desulfobacterales incertae sedis</taxon>
        <taxon>Candidatus Desulfatibia</taxon>
    </lineage>
</organism>
<dbReference type="PROSITE" id="PS50943">
    <property type="entry name" value="HTH_CROC1"/>
    <property type="match status" value="1"/>
</dbReference>
<dbReference type="Gene3D" id="1.10.260.40">
    <property type="entry name" value="lambda repressor-like DNA-binding domains"/>
    <property type="match status" value="1"/>
</dbReference>
<evidence type="ECO:0000313" key="2">
    <source>
        <dbReference type="EMBL" id="MBC8360526.1"/>
    </source>
</evidence>
<feature type="domain" description="HTH cro/C1-type" evidence="1">
    <location>
        <begin position="35"/>
        <end position="90"/>
    </location>
</feature>
<dbReference type="CDD" id="cd00093">
    <property type="entry name" value="HTH_XRE"/>
    <property type="match status" value="1"/>
</dbReference>
<proteinExistence type="predicted"/>
<evidence type="ECO:0000259" key="1">
    <source>
        <dbReference type="PROSITE" id="PS50943"/>
    </source>
</evidence>